<comment type="similarity">
    <text evidence="2">Belongs to the CDP-glycerol glycerophosphotransferase family.</text>
</comment>
<dbReference type="Proteomes" id="UP000279911">
    <property type="component" value="Unassembled WGS sequence"/>
</dbReference>
<gene>
    <name evidence="7" type="ORF">EJA10_18325</name>
</gene>
<dbReference type="InterPro" id="IPR043149">
    <property type="entry name" value="TagF_N"/>
</dbReference>
<evidence type="ECO:0000256" key="1">
    <source>
        <dbReference type="ARBA" id="ARBA00004202"/>
    </source>
</evidence>
<dbReference type="PANTHER" id="PTHR37316">
    <property type="entry name" value="TEICHOIC ACID GLYCEROL-PHOSPHATE PRIMASE"/>
    <property type="match status" value="1"/>
</dbReference>
<dbReference type="GO" id="GO:0047355">
    <property type="term" value="F:CDP-glycerol glycerophosphotransferase activity"/>
    <property type="evidence" value="ECO:0007669"/>
    <property type="project" value="InterPro"/>
</dbReference>
<dbReference type="GO" id="GO:0005886">
    <property type="term" value="C:plasma membrane"/>
    <property type="evidence" value="ECO:0007669"/>
    <property type="project" value="UniProtKB-SubCell"/>
</dbReference>
<dbReference type="AlphaFoldDB" id="A0A3R9FFI0"/>
<dbReference type="InterPro" id="IPR007554">
    <property type="entry name" value="Glycerophosphate_synth"/>
</dbReference>
<evidence type="ECO:0000313" key="8">
    <source>
        <dbReference type="Proteomes" id="UP000279911"/>
    </source>
</evidence>
<dbReference type="Gene3D" id="3.40.50.12580">
    <property type="match status" value="1"/>
</dbReference>
<dbReference type="InterPro" id="IPR051612">
    <property type="entry name" value="Teichoic_Acid_Biosynth"/>
</dbReference>
<evidence type="ECO:0000256" key="6">
    <source>
        <dbReference type="ARBA" id="ARBA00023136"/>
    </source>
</evidence>
<reference evidence="8" key="1">
    <citation type="submission" date="2018-12" db="EMBL/GenBank/DDBJ databases">
        <title>Bacillus chawlae sp. nov., Bacillus glennii sp. nov., and Bacillus saganii sp. nov. Isolated from the Vehicle Assembly Building at Kennedy Space Center where the Viking Spacecraft were Assembled.</title>
        <authorList>
            <person name="Seuylemezian A."/>
            <person name="Vaishampayan P."/>
        </authorList>
    </citation>
    <scope>NUCLEOTIDE SEQUENCE [LARGE SCALE GENOMIC DNA]</scope>
    <source>
        <strain evidence="8">DSM 13966</strain>
    </source>
</reference>
<keyword evidence="3" id="KW-1003">Cell membrane</keyword>
<evidence type="ECO:0000256" key="2">
    <source>
        <dbReference type="ARBA" id="ARBA00010488"/>
    </source>
</evidence>
<dbReference type="GO" id="GO:0019350">
    <property type="term" value="P:teichoic acid biosynthetic process"/>
    <property type="evidence" value="ECO:0007669"/>
    <property type="project" value="UniProtKB-KW"/>
</dbReference>
<accession>A0A3R9FFI0</accession>
<dbReference type="InterPro" id="IPR043148">
    <property type="entry name" value="TagF_C"/>
</dbReference>
<dbReference type="EMBL" id="RSFW01000020">
    <property type="protein sequence ID" value="RSD25221.1"/>
    <property type="molecule type" value="Genomic_DNA"/>
</dbReference>
<sequence length="409" mass="47873">MARELAIFLYLRLFSIIFKLVSLVPIQKKVVFVATFPENNSYIYKEMKRQELSCRTVFLSTEKIKGHFNVFKEATVLVFTPRHFLQFIQSVYHLATAKVIVADNYYPFLAVAKFQPDVTCMQIWHANGAIKKFGLEDQSVSMRSKIAQERFKKVYGKFDQVLVGSDSMAEIFQKAFGVPEANIRRTGIPRTDLFFDESKKEYITHKLCSKYPFLRNKKVLLYAPTFRDENLDTFELRINLDQLKQEFEDEYILLLKLHPAIKNGAMLSDNLKGFVYDFSDYPNVNDLLFVTDILITDYSSLPFEFSLLNKPMIFFPYDLTSYEKSRGFWEEYNKLVPGPVAFSTQEIIRSIKEKDFHLYKLHDFNEKWNKYSYGVSSENAVLSIIDSLSKTATEKVNINNKLEKKHQHF</sequence>
<keyword evidence="6" id="KW-0472">Membrane</keyword>
<dbReference type="Pfam" id="PF04464">
    <property type="entry name" value="Glyphos_transf"/>
    <property type="match status" value="1"/>
</dbReference>
<name>A0A3R9FFI0_9BACI</name>
<dbReference type="SUPFAM" id="SSF53756">
    <property type="entry name" value="UDP-Glycosyltransferase/glycogen phosphorylase"/>
    <property type="match status" value="1"/>
</dbReference>
<comment type="caution">
    <text evidence="7">The sequence shown here is derived from an EMBL/GenBank/DDBJ whole genome shotgun (WGS) entry which is preliminary data.</text>
</comment>
<dbReference type="PANTHER" id="PTHR37316:SF1">
    <property type="entry name" value="TEICHOIC ACID GLYCEROL-PHOSPHATE PRIMASE"/>
    <property type="match status" value="1"/>
</dbReference>
<keyword evidence="4 7" id="KW-0808">Transferase</keyword>
<evidence type="ECO:0000256" key="5">
    <source>
        <dbReference type="ARBA" id="ARBA00022944"/>
    </source>
</evidence>
<protein>
    <submittedName>
        <fullName evidence="7">CDP-glycerol glycerophosphotransferase family protein</fullName>
    </submittedName>
</protein>
<keyword evidence="5" id="KW-0777">Teichoic acid biosynthesis</keyword>
<comment type="subcellular location">
    <subcellularLocation>
        <location evidence="1">Cell membrane</location>
        <topology evidence="1">Peripheral membrane protein</topology>
    </subcellularLocation>
</comment>
<evidence type="ECO:0000256" key="3">
    <source>
        <dbReference type="ARBA" id="ARBA00022475"/>
    </source>
</evidence>
<proteinExistence type="inferred from homology"/>
<organism evidence="7 8">
    <name type="scientific">Mesobacillus subterraneus</name>
    <dbReference type="NCBI Taxonomy" id="285983"/>
    <lineage>
        <taxon>Bacteria</taxon>
        <taxon>Bacillati</taxon>
        <taxon>Bacillota</taxon>
        <taxon>Bacilli</taxon>
        <taxon>Bacillales</taxon>
        <taxon>Bacillaceae</taxon>
        <taxon>Mesobacillus</taxon>
    </lineage>
</organism>
<dbReference type="RefSeq" id="WP_125481478.1">
    <property type="nucleotide sequence ID" value="NZ_RSFW01000020.1"/>
</dbReference>
<evidence type="ECO:0000256" key="4">
    <source>
        <dbReference type="ARBA" id="ARBA00022679"/>
    </source>
</evidence>
<evidence type="ECO:0000313" key="7">
    <source>
        <dbReference type="EMBL" id="RSD25221.1"/>
    </source>
</evidence>
<dbReference type="OrthoDB" id="9811865at2"/>
<dbReference type="Gene3D" id="3.40.50.11820">
    <property type="match status" value="1"/>
</dbReference>